<feature type="non-terminal residue" evidence="2">
    <location>
        <position position="118"/>
    </location>
</feature>
<protein>
    <submittedName>
        <fullName evidence="2">Uncharacterized protein</fullName>
    </submittedName>
</protein>
<dbReference type="EMBL" id="AUSU01010444">
    <property type="protein sequence ID" value="EPS57252.1"/>
    <property type="molecule type" value="Genomic_DNA"/>
</dbReference>
<evidence type="ECO:0000313" key="3">
    <source>
        <dbReference type="Proteomes" id="UP000015453"/>
    </source>
</evidence>
<evidence type="ECO:0000256" key="1">
    <source>
        <dbReference type="SAM" id="MobiDB-lite"/>
    </source>
</evidence>
<feature type="compositionally biased region" description="Polar residues" evidence="1">
    <location>
        <begin position="68"/>
        <end position="81"/>
    </location>
</feature>
<dbReference type="AlphaFoldDB" id="S8DD39"/>
<organism evidence="2 3">
    <name type="scientific">Genlisea aurea</name>
    <dbReference type="NCBI Taxonomy" id="192259"/>
    <lineage>
        <taxon>Eukaryota</taxon>
        <taxon>Viridiplantae</taxon>
        <taxon>Streptophyta</taxon>
        <taxon>Embryophyta</taxon>
        <taxon>Tracheophyta</taxon>
        <taxon>Spermatophyta</taxon>
        <taxon>Magnoliopsida</taxon>
        <taxon>eudicotyledons</taxon>
        <taxon>Gunneridae</taxon>
        <taxon>Pentapetalae</taxon>
        <taxon>asterids</taxon>
        <taxon>lamiids</taxon>
        <taxon>Lamiales</taxon>
        <taxon>Lentibulariaceae</taxon>
        <taxon>Genlisea</taxon>
    </lineage>
</organism>
<gene>
    <name evidence="2" type="ORF">M569_17567</name>
</gene>
<reference evidence="2 3" key="1">
    <citation type="journal article" date="2013" name="BMC Genomics">
        <title>The miniature genome of a carnivorous plant Genlisea aurea contains a low number of genes and short non-coding sequences.</title>
        <authorList>
            <person name="Leushkin E.V."/>
            <person name="Sutormin R.A."/>
            <person name="Nabieva E.R."/>
            <person name="Penin A.A."/>
            <person name="Kondrashov A.S."/>
            <person name="Logacheva M.D."/>
        </authorList>
    </citation>
    <scope>NUCLEOTIDE SEQUENCE [LARGE SCALE GENOMIC DNA]</scope>
</reference>
<dbReference type="Proteomes" id="UP000015453">
    <property type="component" value="Unassembled WGS sequence"/>
</dbReference>
<comment type="caution">
    <text evidence="2">The sequence shown here is derived from an EMBL/GenBank/DDBJ whole genome shotgun (WGS) entry which is preliminary data.</text>
</comment>
<proteinExistence type="predicted"/>
<evidence type="ECO:0000313" key="2">
    <source>
        <dbReference type="EMBL" id="EPS57252.1"/>
    </source>
</evidence>
<name>S8DD39_9LAMI</name>
<feature type="non-terminal residue" evidence="2">
    <location>
        <position position="1"/>
    </location>
</feature>
<keyword evidence="3" id="KW-1185">Reference proteome</keyword>
<sequence length="118" mass="12881">LQEIAWHRVDELNTANGDVISRGVTGLKLYMVHPFLASLKAWISAHDPPVGPRSDRFLKGFTVWKAKTSSSDNSTLNIGGESSSSSSQPNTTGPGRSFRNFRFDRIPVFQAVDAAFSA</sequence>
<feature type="region of interest" description="Disordered" evidence="1">
    <location>
        <begin position="68"/>
        <end position="99"/>
    </location>
</feature>
<accession>S8DD39</accession>
<dbReference type="OrthoDB" id="1704231at2759"/>